<evidence type="ECO:0000313" key="17">
    <source>
        <dbReference type="EMBL" id="CAD7258331.1"/>
    </source>
</evidence>
<dbReference type="InterPro" id="IPR043145">
    <property type="entry name" value="Znf_ZZ_sf"/>
</dbReference>
<dbReference type="InterPro" id="IPR000433">
    <property type="entry name" value="Znf_ZZ"/>
</dbReference>
<gene>
    <name evidence="17" type="ORF">TSIB3V08_LOCUS2568</name>
</gene>
<reference evidence="17" key="1">
    <citation type="submission" date="2020-11" db="EMBL/GenBank/DDBJ databases">
        <authorList>
            <person name="Tran Van P."/>
        </authorList>
    </citation>
    <scope>NUCLEOTIDE SEQUENCE</scope>
</reference>
<keyword evidence="4 11" id="KW-0863">Zinc-finger</keyword>
<proteinExistence type="inferred from homology"/>
<dbReference type="Gene3D" id="1.10.10.10">
    <property type="entry name" value="Winged helix-like DNA-binding domain superfamily/Winged helix DNA-binding domain"/>
    <property type="match status" value="1"/>
</dbReference>
<dbReference type="Pfam" id="PF22941">
    <property type="entry name" value="TADA2A-like_3rd"/>
    <property type="match status" value="1"/>
</dbReference>
<accession>A0A7R9FWT7</accession>
<feature type="domain" description="SWIRM" evidence="15">
    <location>
        <begin position="389"/>
        <end position="484"/>
    </location>
</feature>
<dbReference type="InterPro" id="IPR005574">
    <property type="entry name" value="Rpb4/RPC9"/>
</dbReference>
<dbReference type="InterPro" id="IPR006590">
    <property type="entry name" value="RNA_pol_Rpb4/RPC9_core"/>
</dbReference>
<dbReference type="PANTHER" id="PTHR12374">
    <property type="entry name" value="TRANSCRIPTIONAL ADAPTOR 2 ADA2 -RELATED"/>
    <property type="match status" value="1"/>
</dbReference>
<dbReference type="PROSITE" id="PS50934">
    <property type="entry name" value="SWIRM"/>
    <property type="match status" value="1"/>
</dbReference>
<dbReference type="Gene3D" id="3.30.60.90">
    <property type="match status" value="1"/>
</dbReference>
<keyword evidence="3" id="KW-0479">Metal-binding</keyword>
<feature type="domain" description="ZZ-type" evidence="14">
    <location>
        <begin position="40"/>
        <end position="95"/>
    </location>
</feature>
<keyword evidence="7" id="KW-0539">Nucleus</keyword>
<evidence type="ECO:0000256" key="6">
    <source>
        <dbReference type="ARBA" id="ARBA00023163"/>
    </source>
</evidence>
<dbReference type="InterPro" id="IPR041983">
    <property type="entry name" value="ADA2-like_ZZ"/>
</dbReference>
<dbReference type="InterPro" id="IPR009057">
    <property type="entry name" value="Homeodomain-like_sf"/>
</dbReference>
<dbReference type="GO" id="GO:0006338">
    <property type="term" value="P:chromatin remodeling"/>
    <property type="evidence" value="ECO:0007669"/>
    <property type="project" value="TreeGrafter"/>
</dbReference>
<keyword evidence="2" id="KW-0240">DNA-directed RNA polymerase</keyword>
<dbReference type="SUPFAM" id="SSF57850">
    <property type="entry name" value="RING/U-box"/>
    <property type="match status" value="1"/>
</dbReference>
<dbReference type="GO" id="GO:0006357">
    <property type="term" value="P:regulation of transcription by RNA polymerase II"/>
    <property type="evidence" value="ECO:0007669"/>
    <property type="project" value="TreeGrafter"/>
</dbReference>
<evidence type="ECO:0000256" key="5">
    <source>
        <dbReference type="ARBA" id="ARBA00022833"/>
    </source>
</evidence>
<dbReference type="GO" id="GO:0000166">
    <property type="term" value="F:nucleotide binding"/>
    <property type="evidence" value="ECO:0007669"/>
    <property type="project" value="InterPro"/>
</dbReference>
<feature type="domain" description="Myb-like" evidence="13">
    <location>
        <begin position="100"/>
        <end position="145"/>
    </location>
</feature>
<dbReference type="Gene3D" id="1.10.10.60">
    <property type="entry name" value="Homeodomain-like"/>
    <property type="match status" value="1"/>
</dbReference>
<evidence type="ECO:0000259" key="13">
    <source>
        <dbReference type="PROSITE" id="PS50090"/>
    </source>
</evidence>
<evidence type="ECO:0000256" key="7">
    <source>
        <dbReference type="ARBA" id="ARBA00023242"/>
    </source>
</evidence>
<feature type="domain" description="SANT" evidence="16">
    <location>
        <begin position="98"/>
        <end position="149"/>
    </location>
</feature>
<dbReference type="CDD" id="cd02335">
    <property type="entry name" value="ZZ_ADA2"/>
    <property type="match status" value="1"/>
</dbReference>
<dbReference type="GO" id="GO:0003713">
    <property type="term" value="F:transcription coactivator activity"/>
    <property type="evidence" value="ECO:0007669"/>
    <property type="project" value="TreeGrafter"/>
</dbReference>
<keyword evidence="5" id="KW-0862">Zinc</keyword>
<evidence type="ECO:0000256" key="3">
    <source>
        <dbReference type="ARBA" id="ARBA00022723"/>
    </source>
</evidence>
<dbReference type="GO" id="GO:0006352">
    <property type="term" value="P:DNA-templated transcription initiation"/>
    <property type="evidence" value="ECO:0007669"/>
    <property type="project" value="InterPro"/>
</dbReference>
<dbReference type="AlphaFoldDB" id="A0A7R9FWT7"/>
<evidence type="ECO:0000256" key="10">
    <source>
        <dbReference type="ARBA" id="ARBA00073914"/>
    </source>
</evidence>
<evidence type="ECO:0000256" key="1">
    <source>
        <dbReference type="ARBA" id="ARBA00004123"/>
    </source>
</evidence>
<dbReference type="EMBL" id="OC000789">
    <property type="protein sequence ID" value="CAD7258331.1"/>
    <property type="molecule type" value="Genomic_DNA"/>
</dbReference>
<evidence type="ECO:0000256" key="11">
    <source>
        <dbReference type="PROSITE-ProRule" id="PRU00228"/>
    </source>
</evidence>
<dbReference type="PANTHER" id="PTHR12374:SF20">
    <property type="entry name" value="TRANSCRIPTIONAL ADAPTER 2-ALPHA"/>
    <property type="match status" value="1"/>
</dbReference>
<evidence type="ECO:0000259" key="14">
    <source>
        <dbReference type="PROSITE" id="PS50135"/>
    </source>
</evidence>
<evidence type="ECO:0000256" key="4">
    <source>
        <dbReference type="ARBA" id="ARBA00022771"/>
    </source>
</evidence>
<dbReference type="SMART" id="SM00657">
    <property type="entry name" value="RPOL4c"/>
    <property type="match status" value="1"/>
</dbReference>
<dbReference type="GO" id="GO:0005654">
    <property type="term" value="C:nucleoplasm"/>
    <property type="evidence" value="ECO:0007669"/>
    <property type="project" value="UniProtKB-ARBA"/>
</dbReference>
<dbReference type="InterPro" id="IPR036388">
    <property type="entry name" value="WH-like_DNA-bd_sf"/>
</dbReference>
<dbReference type="Pfam" id="PF04433">
    <property type="entry name" value="SWIRM"/>
    <property type="match status" value="1"/>
</dbReference>
<keyword evidence="6" id="KW-0804">Transcription</keyword>
<dbReference type="InterPro" id="IPR038324">
    <property type="entry name" value="Rpb4/RPC9_sf"/>
</dbReference>
<dbReference type="SUPFAM" id="SSF46689">
    <property type="entry name" value="Homeodomain-like"/>
    <property type="match status" value="2"/>
</dbReference>
<feature type="compositionally biased region" description="Basic and acidic residues" evidence="12">
    <location>
        <begin position="548"/>
        <end position="558"/>
    </location>
</feature>
<evidence type="ECO:0000256" key="9">
    <source>
        <dbReference type="ARBA" id="ARBA00072215"/>
    </source>
</evidence>
<evidence type="ECO:0000256" key="2">
    <source>
        <dbReference type="ARBA" id="ARBA00022478"/>
    </source>
</evidence>
<dbReference type="PROSITE" id="PS51293">
    <property type="entry name" value="SANT"/>
    <property type="match status" value="1"/>
</dbReference>
<dbReference type="SUPFAM" id="SSF47819">
    <property type="entry name" value="HRDC-like"/>
    <property type="match status" value="1"/>
</dbReference>
<dbReference type="Pfam" id="PF00249">
    <property type="entry name" value="Myb_DNA-binding"/>
    <property type="match status" value="1"/>
</dbReference>
<dbReference type="InterPro" id="IPR055141">
    <property type="entry name" value="TADA2A_B-like_dom"/>
</dbReference>
<comment type="similarity">
    <text evidence="8">Belongs to the eukaryotic RPB4 RNA polymerase subunit family.</text>
</comment>
<comment type="subcellular location">
    <subcellularLocation>
        <location evidence="1">Nucleus</location>
    </subcellularLocation>
</comment>
<dbReference type="GO" id="GO:0008270">
    <property type="term" value="F:zinc ion binding"/>
    <property type="evidence" value="ECO:0007669"/>
    <property type="project" value="UniProtKB-KW"/>
</dbReference>
<dbReference type="InterPro" id="IPR010997">
    <property type="entry name" value="HRDC-like_sf"/>
</dbReference>
<dbReference type="Pfam" id="PF25299">
    <property type="entry name" value="ZZ_ADA2"/>
    <property type="match status" value="1"/>
</dbReference>
<feature type="region of interest" description="Disordered" evidence="12">
    <location>
        <begin position="516"/>
        <end position="572"/>
    </location>
</feature>
<dbReference type="Gene3D" id="1.20.1250.40">
    <property type="match status" value="1"/>
</dbReference>
<feature type="compositionally biased region" description="Basic and acidic residues" evidence="12">
    <location>
        <begin position="526"/>
        <end position="541"/>
    </location>
</feature>
<dbReference type="SMART" id="SM00291">
    <property type="entry name" value="ZnF_ZZ"/>
    <property type="match status" value="1"/>
</dbReference>
<sequence>MVGVFNLWATFAPPARPTYRCCARKQNLNLPHTPIHWSGRTSSSCFKCGSVLKEPYIRCAECNQVNICITCFAKGAEGFPHKNNHSYIVIKNNFPLFAGSTWKAYEEIRFLDALLECGFGNWGDIARQLKTRNKEECEKHFSSTYIDNPELPSFSESLQPLIKLTPLPYWEYRPIDIEDPPRYTATSGKCYQALGGYNAARGDFDVEYDNYAEATVSQMELDIYKNEDEDCKLIQSLQVAIFNSYNQRLKDRKRRKQIIRDHGLILIRKTLSWLQRYENTITKSVCDRVLIFMQLMSGLDFEYLMEGLHHAGELRQYILRLQELRENGLTCFHSCRLYQKLKRDRENQQKERRMYMSNPAYCWQSIKEAVLKNHSMPLNNKLFQASTVSTYRRSAPPLDIIGLPGYDRLTPAERQMCSLVRLVPASYLDFKWILTTECKRHNGLKLAQARTLIKIDVNKTRKVFDFLLQEGYIYPPSNNKSHLSLARHTAMTRNTQTPDSLVHSRAIHTTPARATRTLGTPGLIGREPKTETEATAEHSSEKVAAYPLDKEGDRENKEHSHKGQQREHAGPAELKFENAETLLISEVHMLLEHRKAQNESAEEEQEFSEVFMKTLTYTNRFRKFKNKETISAVRSLLMQKKLHKFELASLANLCPETPEEAKSLIPSLEGRFEDEELRQILDDIQTKRSLQY</sequence>
<evidence type="ECO:0000256" key="8">
    <source>
        <dbReference type="ARBA" id="ARBA00025724"/>
    </source>
</evidence>
<evidence type="ECO:0000259" key="16">
    <source>
        <dbReference type="PROSITE" id="PS51293"/>
    </source>
</evidence>
<name>A0A7R9FWT7_TIMSH</name>
<dbReference type="CDD" id="cd00167">
    <property type="entry name" value="SANT"/>
    <property type="match status" value="1"/>
</dbReference>
<dbReference type="Pfam" id="PF03874">
    <property type="entry name" value="RNA_pol_Rpb4"/>
    <property type="match status" value="1"/>
</dbReference>
<dbReference type="PROSITE" id="PS50135">
    <property type="entry name" value="ZF_ZZ_2"/>
    <property type="match status" value="1"/>
</dbReference>
<dbReference type="InterPro" id="IPR001005">
    <property type="entry name" value="SANT/Myb"/>
</dbReference>
<dbReference type="FunFam" id="1.10.10.10:FF:000087">
    <property type="entry name" value="Transcriptional adapter 2"/>
    <property type="match status" value="1"/>
</dbReference>
<protein>
    <recommendedName>
        <fullName evidence="9">DNA-directed RNA polymerase II subunit RPB4</fullName>
    </recommendedName>
    <alternativeName>
        <fullName evidence="10">DNA-directed RNA polymerase II subunit rpb4</fullName>
    </alternativeName>
</protein>
<organism evidence="17">
    <name type="scientific">Timema shepardi</name>
    <name type="common">Walking stick</name>
    <dbReference type="NCBI Taxonomy" id="629360"/>
    <lineage>
        <taxon>Eukaryota</taxon>
        <taxon>Metazoa</taxon>
        <taxon>Ecdysozoa</taxon>
        <taxon>Arthropoda</taxon>
        <taxon>Hexapoda</taxon>
        <taxon>Insecta</taxon>
        <taxon>Pterygota</taxon>
        <taxon>Neoptera</taxon>
        <taxon>Polyneoptera</taxon>
        <taxon>Phasmatodea</taxon>
        <taxon>Timematodea</taxon>
        <taxon>Timematoidea</taxon>
        <taxon>Timematidae</taxon>
        <taxon>Timema</taxon>
    </lineage>
</organism>
<dbReference type="GO" id="GO:0003682">
    <property type="term" value="F:chromatin binding"/>
    <property type="evidence" value="ECO:0007669"/>
    <property type="project" value="TreeGrafter"/>
</dbReference>
<dbReference type="SMART" id="SM00717">
    <property type="entry name" value="SANT"/>
    <property type="match status" value="1"/>
</dbReference>
<dbReference type="FunFam" id="1.20.1250.40:FF:000001">
    <property type="entry name" value="DNA-directed RNA polymerase II subunit RPB4"/>
    <property type="match status" value="1"/>
</dbReference>
<evidence type="ECO:0000259" key="15">
    <source>
        <dbReference type="PROSITE" id="PS50934"/>
    </source>
</evidence>
<dbReference type="PROSITE" id="PS50090">
    <property type="entry name" value="MYB_LIKE"/>
    <property type="match status" value="1"/>
</dbReference>
<dbReference type="GO" id="GO:0000428">
    <property type="term" value="C:DNA-directed RNA polymerase complex"/>
    <property type="evidence" value="ECO:0007669"/>
    <property type="project" value="UniProtKB-KW"/>
</dbReference>
<evidence type="ECO:0000256" key="12">
    <source>
        <dbReference type="SAM" id="MobiDB-lite"/>
    </source>
</evidence>
<dbReference type="GO" id="GO:0140672">
    <property type="term" value="C:ATAC complex"/>
    <property type="evidence" value="ECO:0007669"/>
    <property type="project" value="UniProtKB-ARBA"/>
</dbReference>
<dbReference type="InterPro" id="IPR017884">
    <property type="entry name" value="SANT_dom"/>
</dbReference>
<dbReference type="InterPro" id="IPR007526">
    <property type="entry name" value="SWIRM"/>
</dbReference>